<gene>
    <name evidence="1" type="ORF">LCGC14_2396800</name>
</gene>
<comment type="caution">
    <text evidence="1">The sequence shown here is derived from an EMBL/GenBank/DDBJ whole genome shotgun (WGS) entry which is preliminary data.</text>
</comment>
<dbReference type="AlphaFoldDB" id="A0A0F9E8Y1"/>
<evidence type="ECO:0000313" key="1">
    <source>
        <dbReference type="EMBL" id="KKL26291.1"/>
    </source>
</evidence>
<dbReference type="EMBL" id="LAZR01035888">
    <property type="protein sequence ID" value="KKL26291.1"/>
    <property type="molecule type" value="Genomic_DNA"/>
</dbReference>
<name>A0A0F9E8Y1_9ZZZZ</name>
<accession>A0A0F9E8Y1</accession>
<reference evidence="1" key="1">
    <citation type="journal article" date="2015" name="Nature">
        <title>Complex archaea that bridge the gap between prokaryotes and eukaryotes.</title>
        <authorList>
            <person name="Spang A."/>
            <person name="Saw J.H."/>
            <person name="Jorgensen S.L."/>
            <person name="Zaremba-Niedzwiedzka K."/>
            <person name="Martijn J."/>
            <person name="Lind A.E."/>
            <person name="van Eijk R."/>
            <person name="Schleper C."/>
            <person name="Guy L."/>
            <person name="Ettema T.J."/>
        </authorList>
    </citation>
    <scope>NUCLEOTIDE SEQUENCE</scope>
</reference>
<sequence>MNTPRVLREAEAILRHTPPIWQGECSHVCTHATVASHRLGSEMRCCRCDA</sequence>
<organism evidence="1">
    <name type="scientific">marine sediment metagenome</name>
    <dbReference type="NCBI Taxonomy" id="412755"/>
    <lineage>
        <taxon>unclassified sequences</taxon>
        <taxon>metagenomes</taxon>
        <taxon>ecological metagenomes</taxon>
    </lineage>
</organism>
<protein>
    <submittedName>
        <fullName evidence="1">Uncharacterized protein</fullName>
    </submittedName>
</protein>
<proteinExistence type="predicted"/>
<feature type="non-terminal residue" evidence="1">
    <location>
        <position position="50"/>
    </location>
</feature>